<evidence type="ECO:0000313" key="2">
    <source>
        <dbReference type="EMBL" id="GMI23092.1"/>
    </source>
</evidence>
<dbReference type="InterPro" id="IPR036291">
    <property type="entry name" value="NAD(P)-bd_dom_sf"/>
</dbReference>
<sequence length="164" mass="17133">MSGTDPEWASQCDDDPYFLSQALAPSLFLAASSSPHAATVVNVASMAGMRSSGTGACYGMCKAALMSLTRSLACEWARRNVRVNSVAPWMTYTPMLAAAVAEVPSALDKVKMWTPMGRLATPEEVAGPVLFLCTPMSSYVTGVCIPVDGGLDAQGFDGPCVTPS</sequence>
<gene>
    <name evidence="2" type="ORF">TeGR_g7128</name>
</gene>
<dbReference type="InterPro" id="IPR045000">
    <property type="entry name" value="TR"/>
</dbReference>
<organism evidence="2 3">
    <name type="scientific">Tetraparma gracilis</name>
    <dbReference type="NCBI Taxonomy" id="2962635"/>
    <lineage>
        <taxon>Eukaryota</taxon>
        <taxon>Sar</taxon>
        <taxon>Stramenopiles</taxon>
        <taxon>Ochrophyta</taxon>
        <taxon>Bolidophyceae</taxon>
        <taxon>Parmales</taxon>
        <taxon>Triparmaceae</taxon>
        <taxon>Tetraparma</taxon>
    </lineage>
</organism>
<keyword evidence="1" id="KW-0560">Oxidoreductase</keyword>
<dbReference type="PANTHER" id="PTHR42898">
    <property type="entry name" value="TROPINONE REDUCTASE"/>
    <property type="match status" value="1"/>
</dbReference>
<keyword evidence="3" id="KW-1185">Reference proteome</keyword>
<dbReference type="PANTHER" id="PTHR42898:SF6">
    <property type="entry name" value="NADP-DEPENDENT MANNITOL DEHYDROGENASE"/>
    <property type="match status" value="1"/>
</dbReference>
<proteinExistence type="predicted"/>
<dbReference type="Proteomes" id="UP001165060">
    <property type="component" value="Unassembled WGS sequence"/>
</dbReference>
<evidence type="ECO:0000256" key="1">
    <source>
        <dbReference type="ARBA" id="ARBA00023002"/>
    </source>
</evidence>
<accession>A0ABQ6MB63</accession>
<dbReference type="PROSITE" id="PS00061">
    <property type="entry name" value="ADH_SHORT"/>
    <property type="match status" value="1"/>
</dbReference>
<dbReference type="InterPro" id="IPR020904">
    <property type="entry name" value="Sc_DH/Rdtase_CS"/>
</dbReference>
<dbReference type="EMBL" id="BRYB01001317">
    <property type="protein sequence ID" value="GMI23092.1"/>
    <property type="molecule type" value="Genomic_DNA"/>
</dbReference>
<dbReference type="PRINTS" id="PR00081">
    <property type="entry name" value="GDHRDH"/>
</dbReference>
<comment type="caution">
    <text evidence="2">The sequence shown here is derived from an EMBL/GenBank/DDBJ whole genome shotgun (WGS) entry which is preliminary data.</text>
</comment>
<dbReference type="Gene3D" id="3.40.50.720">
    <property type="entry name" value="NAD(P)-binding Rossmann-like Domain"/>
    <property type="match status" value="1"/>
</dbReference>
<reference evidence="2 3" key="1">
    <citation type="journal article" date="2023" name="Commun. Biol.">
        <title>Genome analysis of Parmales, the sister group of diatoms, reveals the evolutionary specialization of diatoms from phago-mixotrophs to photoautotrophs.</title>
        <authorList>
            <person name="Ban H."/>
            <person name="Sato S."/>
            <person name="Yoshikawa S."/>
            <person name="Yamada K."/>
            <person name="Nakamura Y."/>
            <person name="Ichinomiya M."/>
            <person name="Sato N."/>
            <person name="Blanc-Mathieu R."/>
            <person name="Endo H."/>
            <person name="Kuwata A."/>
            <person name="Ogata H."/>
        </authorList>
    </citation>
    <scope>NUCLEOTIDE SEQUENCE [LARGE SCALE GENOMIC DNA]</scope>
</reference>
<protein>
    <recommendedName>
        <fullName evidence="4">Tropinone reductase</fullName>
    </recommendedName>
</protein>
<dbReference type="Pfam" id="PF13561">
    <property type="entry name" value="adh_short_C2"/>
    <property type="match status" value="1"/>
</dbReference>
<evidence type="ECO:0008006" key="4">
    <source>
        <dbReference type="Google" id="ProtNLM"/>
    </source>
</evidence>
<dbReference type="SUPFAM" id="SSF51735">
    <property type="entry name" value="NAD(P)-binding Rossmann-fold domains"/>
    <property type="match status" value="1"/>
</dbReference>
<dbReference type="InterPro" id="IPR002347">
    <property type="entry name" value="SDR_fam"/>
</dbReference>
<evidence type="ECO:0000313" key="3">
    <source>
        <dbReference type="Proteomes" id="UP001165060"/>
    </source>
</evidence>
<name>A0ABQ6MB63_9STRA</name>